<name>A0A5T8IYX8_SALER</name>
<dbReference type="InterPro" id="IPR053143">
    <property type="entry name" value="Arylsulfate_ST"/>
</dbReference>
<feature type="binding site" evidence="1">
    <location>
        <position position="465"/>
    </location>
    <ligand>
        <name>a phenol</name>
        <dbReference type="ChEBI" id="CHEBI:33853"/>
    </ligand>
</feature>
<dbReference type="InterPro" id="IPR038477">
    <property type="entry name" value="ASST_N_sf"/>
</dbReference>
<sequence length="600" mass="66699" precursor="true">MFDQYRKTILAGAVALTCGLTAASTFAAGFQPAQPAGKLGAVVVDPYGNAPLTALVELDSHVISDVKVTVHGKGEKGVPVTYTVGKESLETYDGIPIFGLYQKFANNVTVEYKENGKAMKDDYVVQTSAIVNHYMDNRSISDLQQTKVIKVAPGFEDRLYLVNTHTFTPQGAEFHWHGEKDKNAGILDAGPAGGALPFDIAPYTFVVDTQGEYRWWLDQDTFYDGHDMNINKRGYLMGIRETPRGTFTAVQGQHWYEFDMMGQILADHKLPRGFLDASHESIETVNGTVLLRVGKRDYRKEDGIHVHTIRDQIIEVDKSGRVVDVWDLTKILDPMRDALALLGALDAGAVCVNVDLAHAGQQAKLEPDTPYGDALGVGAGRNWAHVNSIAYDAKDDSIILSSRHQGIVKIGRDKQVKWILAPSKGWNKQLASKLLKPVDDHGKPLTCDENGKCKDTDFDFTYTQHTAWLSSKGTLTVFDNGDGRGLEQPALPTMKYSRFVEYKIDEKKGTVQQVWEYGKERGYGFYSPITSVVEYQKDRDTMFGFGGSINLFDVGKPTVGKLNEIDYKTKEVKVEIDVLSDKPNQTHYRALLVHPTQMFK</sequence>
<feature type="chain" id="PRO_5026410213" description="Arylsulfate sulfotransferase AssT" evidence="1">
    <location>
        <begin position="28"/>
        <end position="600"/>
    </location>
</feature>
<feature type="signal peptide" evidence="1">
    <location>
        <begin position="1"/>
        <end position="27"/>
    </location>
</feature>
<dbReference type="EC" id="2.8.2.22" evidence="1"/>
<feature type="binding site" evidence="1">
    <location>
        <position position="385"/>
    </location>
    <ligand>
        <name>a phenol</name>
        <dbReference type="ChEBI" id="CHEBI:33853"/>
    </ligand>
</feature>
<dbReference type="Pfam" id="PF05935">
    <property type="entry name" value="Arylsulfotrans"/>
    <property type="match status" value="1"/>
</dbReference>
<dbReference type="HAMAP" id="MF_00933">
    <property type="entry name" value="Arylsulfotrans_AssT"/>
    <property type="match status" value="1"/>
</dbReference>
<dbReference type="GO" id="GO:0042597">
    <property type="term" value="C:periplasmic space"/>
    <property type="evidence" value="ECO:0007669"/>
    <property type="project" value="UniProtKB-SubCell"/>
</dbReference>
<dbReference type="InterPro" id="IPR028610">
    <property type="entry name" value="AssT_Enterobac"/>
</dbReference>
<keyword evidence="1 3" id="KW-0808">Transferase</keyword>
<keyword evidence="1" id="KW-0732">Signal</keyword>
<dbReference type="InterPro" id="IPR010262">
    <property type="entry name" value="Arylsulfotransferase_bact"/>
</dbReference>
<keyword evidence="1" id="KW-1015">Disulfide bond</keyword>
<evidence type="ECO:0000259" key="2">
    <source>
        <dbReference type="Pfam" id="PF17425"/>
    </source>
</evidence>
<dbReference type="InterPro" id="IPR035391">
    <property type="entry name" value="Arylsulfotran_N"/>
</dbReference>
<feature type="active site" description="Nucleophile; sulfurylated histidine covalent intermediate" evidence="1">
    <location>
        <position position="465"/>
    </location>
</feature>
<comment type="caution">
    <text evidence="3">The sequence shown here is derived from an EMBL/GenBank/DDBJ whole genome shotgun (WGS) entry which is preliminary data.</text>
</comment>
<dbReference type="EMBL" id="AAGGEZ010000011">
    <property type="protein sequence ID" value="EBN6115376.1"/>
    <property type="molecule type" value="Genomic_DNA"/>
</dbReference>
<feature type="binding site" evidence="1">
    <location>
        <position position="279"/>
    </location>
    <ligand>
        <name>a phenol</name>
        <dbReference type="ChEBI" id="CHEBI:33853"/>
    </ligand>
</feature>
<comment type="subcellular location">
    <subcellularLocation>
        <location evidence="1">Periplasm</location>
    </subcellularLocation>
</comment>
<evidence type="ECO:0000256" key="1">
    <source>
        <dbReference type="HAMAP-Rule" id="MF_00933"/>
    </source>
</evidence>
<dbReference type="Gene3D" id="2.60.40.3100">
    <property type="entry name" value="Arylsulphate sulphotransferase monomer, N-terminal domain"/>
    <property type="match status" value="1"/>
</dbReference>
<feature type="domain" description="Arylsulfotransferase N-terminal" evidence="2">
    <location>
        <begin position="42"/>
        <end position="127"/>
    </location>
</feature>
<proteinExistence type="inferred from homology"/>
<comment type="function">
    <text evidence="1">Catalyses the transfer of a sulfate group from a phenyl sulfate ester to other phenolic compounds.</text>
</comment>
<dbReference type="AlphaFoldDB" id="A0A5T8IYX8"/>
<feature type="disulfide bond" evidence="1">
    <location>
        <begin position="447"/>
        <end position="453"/>
    </location>
</feature>
<keyword evidence="1" id="KW-0574">Periplasm</keyword>
<dbReference type="GO" id="GO:0004062">
    <property type="term" value="F:aryl sulfotransferase activity"/>
    <property type="evidence" value="ECO:0007669"/>
    <property type="project" value="InterPro"/>
</dbReference>
<dbReference type="PANTHER" id="PTHR35340">
    <property type="entry name" value="PQQ ENZYME REPEAT PROTEIN-RELATED"/>
    <property type="match status" value="1"/>
</dbReference>
<accession>A0A5T8IYX8</accession>
<gene>
    <name evidence="1" type="primary">assT</name>
    <name evidence="3" type="ORF">DWF34_10005</name>
</gene>
<protein>
    <recommendedName>
        <fullName evidence="1">Arylsulfate sulfotransferase AssT</fullName>
        <ecNumber evidence="1">2.8.2.22</ecNumber>
    </recommendedName>
    <alternativeName>
        <fullName evidence="1">Aryl sulfotransferase AssT</fullName>
    </alternativeName>
</protein>
<comment type="similarity">
    <text evidence="1">Belongs to the aryl sulfotransferase family.</text>
</comment>
<comment type="catalytic activity">
    <reaction evidence="1">
        <text>an aryl sulfate + a phenol = an aryl sulfate + a phenol</text>
        <dbReference type="Rhea" id="RHEA:51072"/>
        <dbReference type="ChEBI" id="CHEBI:33853"/>
        <dbReference type="ChEBI" id="CHEBI:140317"/>
        <dbReference type="EC" id="2.8.2.22"/>
    </reaction>
</comment>
<dbReference type="Pfam" id="PF17425">
    <property type="entry name" value="Arylsulfotran_N"/>
    <property type="match status" value="1"/>
</dbReference>
<dbReference type="FunFam" id="2.60.40.3100:FF:000001">
    <property type="entry name" value="Arylsulfate sulfotransferase AssT"/>
    <property type="match status" value="1"/>
</dbReference>
<organism evidence="3">
    <name type="scientific">Salmonella enterica</name>
    <name type="common">Salmonella choleraesuis</name>
    <dbReference type="NCBI Taxonomy" id="28901"/>
    <lineage>
        <taxon>Bacteria</taxon>
        <taxon>Pseudomonadati</taxon>
        <taxon>Pseudomonadota</taxon>
        <taxon>Gammaproteobacteria</taxon>
        <taxon>Enterobacterales</taxon>
        <taxon>Enterobacteriaceae</taxon>
        <taxon>Salmonella</taxon>
    </lineage>
</organism>
<dbReference type="PANTHER" id="PTHR35340:SF10">
    <property type="entry name" value="CYTOPLASMIC PROTEIN"/>
    <property type="match status" value="1"/>
</dbReference>
<dbReference type="GO" id="GO:0047686">
    <property type="term" value="F:arylsulfate sulfotransferase activity"/>
    <property type="evidence" value="ECO:0007669"/>
    <property type="project" value="UniProtKB-UniRule"/>
</dbReference>
<reference evidence="3" key="1">
    <citation type="submission" date="2018-07" db="EMBL/GenBank/DDBJ databases">
        <authorList>
            <consortium name="PulseNet: The National Subtyping Network for Foodborne Disease Surveillance"/>
            <person name="Tarr C.L."/>
            <person name="Trees E."/>
            <person name="Katz L.S."/>
            <person name="Carleton-Romer H.A."/>
            <person name="Stroika S."/>
            <person name="Kucerova Z."/>
            <person name="Roache K.F."/>
            <person name="Sabol A.L."/>
            <person name="Besser J."/>
            <person name="Gerner-Smidt P."/>
        </authorList>
    </citation>
    <scope>NUCLEOTIDE SEQUENCE</scope>
    <source>
        <strain evidence="3">PNUSAS020861</strain>
    </source>
</reference>
<evidence type="ECO:0000313" key="3">
    <source>
        <dbReference type="EMBL" id="EBN6115376.1"/>
    </source>
</evidence>